<evidence type="ECO:0000313" key="2">
    <source>
        <dbReference type="EMBL" id="THU81452.1"/>
    </source>
</evidence>
<accession>A0A4S8KZE9</accession>
<dbReference type="OrthoDB" id="2966751at2759"/>
<gene>
    <name evidence="2" type="ORF">K435DRAFT_809058</name>
</gene>
<dbReference type="AlphaFoldDB" id="A0A4S8KZE9"/>
<proteinExistence type="predicted"/>
<evidence type="ECO:0000313" key="3">
    <source>
        <dbReference type="Proteomes" id="UP000297245"/>
    </source>
</evidence>
<organism evidence="2 3">
    <name type="scientific">Dendrothele bispora (strain CBS 962.96)</name>
    <dbReference type="NCBI Taxonomy" id="1314807"/>
    <lineage>
        <taxon>Eukaryota</taxon>
        <taxon>Fungi</taxon>
        <taxon>Dikarya</taxon>
        <taxon>Basidiomycota</taxon>
        <taxon>Agaricomycotina</taxon>
        <taxon>Agaricomycetes</taxon>
        <taxon>Agaricomycetidae</taxon>
        <taxon>Agaricales</taxon>
        <taxon>Agaricales incertae sedis</taxon>
        <taxon>Dendrothele</taxon>
    </lineage>
</organism>
<protein>
    <submittedName>
        <fullName evidence="2">Uncharacterized protein</fullName>
    </submittedName>
</protein>
<reference evidence="2 3" key="1">
    <citation type="journal article" date="2019" name="Nat. Ecol. Evol.">
        <title>Megaphylogeny resolves global patterns of mushroom evolution.</title>
        <authorList>
            <person name="Varga T."/>
            <person name="Krizsan K."/>
            <person name="Foldi C."/>
            <person name="Dima B."/>
            <person name="Sanchez-Garcia M."/>
            <person name="Sanchez-Ramirez S."/>
            <person name="Szollosi G.J."/>
            <person name="Szarkandi J.G."/>
            <person name="Papp V."/>
            <person name="Albert L."/>
            <person name="Andreopoulos W."/>
            <person name="Angelini C."/>
            <person name="Antonin V."/>
            <person name="Barry K.W."/>
            <person name="Bougher N.L."/>
            <person name="Buchanan P."/>
            <person name="Buyck B."/>
            <person name="Bense V."/>
            <person name="Catcheside P."/>
            <person name="Chovatia M."/>
            <person name="Cooper J."/>
            <person name="Damon W."/>
            <person name="Desjardin D."/>
            <person name="Finy P."/>
            <person name="Geml J."/>
            <person name="Haridas S."/>
            <person name="Hughes K."/>
            <person name="Justo A."/>
            <person name="Karasinski D."/>
            <person name="Kautmanova I."/>
            <person name="Kiss B."/>
            <person name="Kocsube S."/>
            <person name="Kotiranta H."/>
            <person name="LaButti K.M."/>
            <person name="Lechner B.E."/>
            <person name="Liimatainen K."/>
            <person name="Lipzen A."/>
            <person name="Lukacs Z."/>
            <person name="Mihaltcheva S."/>
            <person name="Morgado L.N."/>
            <person name="Niskanen T."/>
            <person name="Noordeloos M.E."/>
            <person name="Ohm R.A."/>
            <person name="Ortiz-Santana B."/>
            <person name="Ovrebo C."/>
            <person name="Racz N."/>
            <person name="Riley R."/>
            <person name="Savchenko A."/>
            <person name="Shiryaev A."/>
            <person name="Soop K."/>
            <person name="Spirin V."/>
            <person name="Szebenyi C."/>
            <person name="Tomsovsky M."/>
            <person name="Tulloss R.E."/>
            <person name="Uehling J."/>
            <person name="Grigoriev I.V."/>
            <person name="Vagvolgyi C."/>
            <person name="Papp T."/>
            <person name="Martin F.M."/>
            <person name="Miettinen O."/>
            <person name="Hibbett D.S."/>
            <person name="Nagy L.G."/>
        </authorList>
    </citation>
    <scope>NUCLEOTIDE SEQUENCE [LARGE SCALE GENOMIC DNA]</scope>
    <source>
        <strain evidence="2 3">CBS 962.96</strain>
    </source>
</reference>
<feature type="compositionally biased region" description="Polar residues" evidence="1">
    <location>
        <begin position="226"/>
        <end position="242"/>
    </location>
</feature>
<dbReference type="Proteomes" id="UP000297245">
    <property type="component" value="Unassembled WGS sequence"/>
</dbReference>
<dbReference type="EMBL" id="ML179807">
    <property type="protein sequence ID" value="THU81452.1"/>
    <property type="molecule type" value="Genomic_DNA"/>
</dbReference>
<keyword evidence="3" id="KW-1185">Reference proteome</keyword>
<feature type="region of interest" description="Disordered" evidence="1">
    <location>
        <begin position="202"/>
        <end position="256"/>
    </location>
</feature>
<sequence length="285" mass="30520">MSNSAAQLLAILCLIDGNKTTIHNRTYAEYKTAIATVDGLGQAAIVCIWQKPGTHLMVDNTCVLTLAKMSVTWDDTPWVLEPVILHPFHSDPNDDEYENTLPDFRVPIMISMGTVLSVTSNAIAPYNAPTKAFVVATSEFVCGSVVTYTLRACFDPASPKWTKVPPPNVGNNVYIVGHIHGVYNNTLYLDVESIVLNTGVGSNNPTLASPASTPVATGKKRKFTPVASSSQSGDNGAENNTDFEAEPAPSSVVTEPVVSDTASALRIVNESQVVSAKVRGKRKEK</sequence>
<feature type="compositionally biased region" description="Polar residues" evidence="1">
    <location>
        <begin position="202"/>
        <end position="215"/>
    </location>
</feature>
<name>A0A4S8KZE9_DENBC</name>
<evidence type="ECO:0000256" key="1">
    <source>
        <dbReference type="SAM" id="MobiDB-lite"/>
    </source>
</evidence>